<reference evidence="2" key="1">
    <citation type="submission" date="2021-02" db="EMBL/GenBank/DDBJ databases">
        <authorList>
            <person name="Nowell W R."/>
        </authorList>
    </citation>
    <scope>NUCLEOTIDE SEQUENCE</scope>
</reference>
<proteinExistence type="predicted"/>
<feature type="compositionally biased region" description="Low complexity" evidence="1">
    <location>
        <begin position="32"/>
        <end position="43"/>
    </location>
</feature>
<comment type="caution">
    <text evidence="2">The sequence shown here is derived from an EMBL/GenBank/DDBJ whole genome shotgun (WGS) entry which is preliminary data.</text>
</comment>
<evidence type="ECO:0000313" key="3">
    <source>
        <dbReference type="Proteomes" id="UP000663848"/>
    </source>
</evidence>
<feature type="region of interest" description="Disordered" evidence="1">
    <location>
        <begin position="1"/>
        <end position="100"/>
    </location>
</feature>
<protein>
    <submittedName>
        <fullName evidence="2">Uncharacterized protein</fullName>
    </submittedName>
</protein>
<dbReference type="Proteomes" id="UP000663848">
    <property type="component" value="Unassembled WGS sequence"/>
</dbReference>
<dbReference type="AlphaFoldDB" id="A0A822C8H2"/>
<gene>
    <name evidence="2" type="ORF">QYT958_LOCUS40471</name>
</gene>
<evidence type="ECO:0000256" key="1">
    <source>
        <dbReference type="SAM" id="MobiDB-lite"/>
    </source>
</evidence>
<evidence type="ECO:0000313" key="2">
    <source>
        <dbReference type="EMBL" id="CAF5028201.1"/>
    </source>
</evidence>
<name>A0A822C8H2_9BILA</name>
<feature type="compositionally biased region" description="Low complexity" evidence="1">
    <location>
        <begin position="73"/>
        <end position="93"/>
    </location>
</feature>
<dbReference type="EMBL" id="CAJOBR010041868">
    <property type="protein sequence ID" value="CAF5028201.1"/>
    <property type="molecule type" value="Genomic_DNA"/>
</dbReference>
<accession>A0A822C8H2</accession>
<organism evidence="2 3">
    <name type="scientific">Rotaria socialis</name>
    <dbReference type="NCBI Taxonomy" id="392032"/>
    <lineage>
        <taxon>Eukaryota</taxon>
        <taxon>Metazoa</taxon>
        <taxon>Spiralia</taxon>
        <taxon>Gnathifera</taxon>
        <taxon>Rotifera</taxon>
        <taxon>Eurotatoria</taxon>
        <taxon>Bdelloidea</taxon>
        <taxon>Philodinida</taxon>
        <taxon>Philodinidae</taxon>
        <taxon>Rotaria</taxon>
    </lineage>
</organism>
<sequence length="100" mass="11869">MNKIRIGIQNTSPNWIHCYSNPDGPNYDPTRNHYLQQHQYNQQPNSLSHNSQQQNFDPQHQYQSSNQHELIHQQQQQQQYSSPYSSSQRSSMQKNIQGSR</sequence>
<feature type="non-terminal residue" evidence="2">
    <location>
        <position position="1"/>
    </location>
</feature>
<feature type="compositionally biased region" description="Polar residues" evidence="1">
    <location>
        <begin position="44"/>
        <end position="68"/>
    </location>
</feature>